<dbReference type="InterPro" id="IPR042094">
    <property type="entry name" value="T2SS_GspF_sf"/>
</dbReference>
<dbReference type="Gene3D" id="1.20.81.30">
    <property type="entry name" value="Type II secretion system (T2SS), domain F"/>
    <property type="match status" value="1"/>
</dbReference>
<keyword evidence="3 6" id="KW-0812">Transmembrane</keyword>
<comment type="subcellular location">
    <subcellularLocation>
        <location evidence="1">Cell membrane</location>
        <topology evidence="1">Multi-pass membrane protein</topology>
    </subcellularLocation>
</comment>
<evidence type="ECO:0000256" key="4">
    <source>
        <dbReference type="ARBA" id="ARBA00022989"/>
    </source>
</evidence>
<keyword evidence="5 6" id="KW-0472">Membrane</keyword>
<dbReference type="AlphaFoldDB" id="A0A564ZGW1"/>
<feature type="transmembrane region" description="Helical" evidence="6">
    <location>
        <begin position="112"/>
        <end position="130"/>
    </location>
</feature>
<evidence type="ECO:0000259" key="7">
    <source>
        <dbReference type="Pfam" id="PF00482"/>
    </source>
</evidence>
<feature type="domain" description="Type II secretion system protein GspF" evidence="7">
    <location>
        <begin position="149"/>
        <end position="274"/>
    </location>
</feature>
<evidence type="ECO:0000256" key="3">
    <source>
        <dbReference type="ARBA" id="ARBA00022692"/>
    </source>
</evidence>
<evidence type="ECO:0000256" key="1">
    <source>
        <dbReference type="ARBA" id="ARBA00004651"/>
    </source>
</evidence>
<dbReference type="Pfam" id="PF00482">
    <property type="entry name" value="T2SSF"/>
    <property type="match status" value="1"/>
</dbReference>
<evidence type="ECO:0000256" key="5">
    <source>
        <dbReference type="ARBA" id="ARBA00023136"/>
    </source>
</evidence>
<evidence type="ECO:0000256" key="6">
    <source>
        <dbReference type="SAM" id="Phobius"/>
    </source>
</evidence>
<reference evidence="8 9" key="1">
    <citation type="submission" date="2019-07" db="EMBL/GenBank/DDBJ databases">
        <authorList>
            <person name="Cremers G."/>
        </authorList>
    </citation>
    <scope>NUCLEOTIDE SEQUENCE [LARGE SCALE GENOMIC DNA]</scope>
</reference>
<dbReference type="EMBL" id="CABIKM010000011">
    <property type="protein sequence ID" value="VUZ84366.1"/>
    <property type="molecule type" value="Genomic_DNA"/>
</dbReference>
<feature type="transmembrane region" description="Helical" evidence="6">
    <location>
        <begin position="257"/>
        <end position="277"/>
    </location>
</feature>
<evidence type="ECO:0000313" key="8">
    <source>
        <dbReference type="EMBL" id="VUZ84366.1"/>
    </source>
</evidence>
<gene>
    <name evidence="8" type="ORF">MELA_00737</name>
</gene>
<organism evidence="8 9">
    <name type="scientific">Candidatus Methylomirabilis lanthanidiphila</name>
    <dbReference type="NCBI Taxonomy" id="2211376"/>
    <lineage>
        <taxon>Bacteria</taxon>
        <taxon>Candidatus Methylomirabilota</taxon>
        <taxon>Candidatus Methylomirabilia</taxon>
        <taxon>Candidatus Methylomirabilales</taxon>
        <taxon>Candidatus Methylomirabilaceae</taxon>
        <taxon>Candidatus Methylomirabilis</taxon>
    </lineage>
</organism>
<feature type="transmembrane region" description="Helical" evidence="6">
    <location>
        <begin position="289"/>
        <end position="308"/>
    </location>
</feature>
<feature type="transmembrane region" description="Helical" evidence="6">
    <location>
        <begin position="87"/>
        <end position="106"/>
    </location>
</feature>
<evidence type="ECO:0000313" key="9">
    <source>
        <dbReference type="Proteomes" id="UP000334340"/>
    </source>
</evidence>
<accession>A0A564ZGW1</accession>
<sequence>MVAFAVVLAFMAAFLLALALLSLGEGSLRAPMRLLRSRLATRSVMPIPVFRDNTVSSLPRLQRVLSRMPLARRLGKYLDQADLSQRVGAVVGLVLLLAVIASWLVWRLTSSWLWPILGAGAFGSLPLLYIRRQRRLRLDLYAKQLPDALDVLSRSLQAGQSFMQGIHTVAREMPEPTAKEFRMTFEELRLGRSIREALQAHADRVECLDFNLLSTALLIQREVGGNLVEILETASQTIRERYKLLGQVQALSAQNRLGAKIVGVLPLAIGGIVYFLKPDLIMVLFKDEFGRKLVVTAIAMQLMGYYVMKRIITIKI</sequence>
<dbReference type="InterPro" id="IPR018076">
    <property type="entry name" value="T2SS_GspF_dom"/>
</dbReference>
<evidence type="ECO:0000256" key="2">
    <source>
        <dbReference type="ARBA" id="ARBA00022475"/>
    </source>
</evidence>
<dbReference type="Proteomes" id="UP000334340">
    <property type="component" value="Unassembled WGS sequence"/>
</dbReference>
<feature type="transmembrane region" description="Helical" evidence="6">
    <location>
        <begin position="6"/>
        <end position="28"/>
    </location>
</feature>
<dbReference type="PANTHER" id="PTHR35007">
    <property type="entry name" value="INTEGRAL MEMBRANE PROTEIN-RELATED"/>
    <property type="match status" value="1"/>
</dbReference>
<protein>
    <submittedName>
        <fullName evidence="8">Bacterial type II secretion system protein F domain protein</fullName>
    </submittedName>
</protein>
<keyword evidence="9" id="KW-1185">Reference proteome</keyword>
<proteinExistence type="predicted"/>
<dbReference type="PANTHER" id="PTHR35007:SF1">
    <property type="entry name" value="PILUS ASSEMBLY PROTEIN"/>
    <property type="match status" value="1"/>
</dbReference>
<name>A0A564ZGW1_9BACT</name>
<keyword evidence="4 6" id="KW-1133">Transmembrane helix</keyword>
<dbReference type="GO" id="GO:0005886">
    <property type="term" value="C:plasma membrane"/>
    <property type="evidence" value="ECO:0007669"/>
    <property type="project" value="UniProtKB-SubCell"/>
</dbReference>
<keyword evidence="2" id="KW-1003">Cell membrane</keyword>